<accession>A0A495PV00</accession>
<organism evidence="1 2">
    <name type="scientific">Gillisia mitskevichiae</name>
    <dbReference type="NCBI Taxonomy" id="270921"/>
    <lineage>
        <taxon>Bacteria</taxon>
        <taxon>Pseudomonadati</taxon>
        <taxon>Bacteroidota</taxon>
        <taxon>Flavobacteriia</taxon>
        <taxon>Flavobacteriales</taxon>
        <taxon>Flavobacteriaceae</taxon>
        <taxon>Gillisia</taxon>
    </lineage>
</organism>
<name>A0A495PV00_9FLAO</name>
<protein>
    <submittedName>
        <fullName evidence="1">Uncharacterized protein DUF4252</fullName>
    </submittedName>
</protein>
<evidence type="ECO:0000313" key="1">
    <source>
        <dbReference type="EMBL" id="RKS53288.1"/>
    </source>
</evidence>
<evidence type="ECO:0000313" key="2">
    <source>
        <dbReference type="Proteomes" id="UP000276282"/>
    </source>
</evidence>
<sequence>MKKSILVIALSLVSLIGYSQSFEKYENMKEVDAMIMTSKMFKLLAKVDLSSTDPEAQQYINLIENLKEIRMFTSSAPGVRSQMQSDVTSYLSKGSLEQLMRVNEDGKNIKFYSKAGRNDNFVSELFMFMDGEKDGKPISMILSITGDIDLTQLSKLATDLKVPGAQELKKVNKKSKI</sequence>
<keyword evidence="2" id="KW-1185">Reference proteome</keyword>
<dbReference type="RefSeq" id="WP_121345393.1">
    <property type="nucleotide sequence ID" value="NZ_RBLG01000002.1"/>
</dbReference>
<dbReference type="OrthoDB" id="705638at2"/>
<reference evidence="1 2" key="1">
    <citation type="submission" date="2018-10" db="EMBL/GenBank/DDBJ databases">
        <title>Genomic Encyclopedia of Archaeal and Bacterial Type Strains, Phase II (KMG-II): from individual species to whole genera.</title>
        <authorList>
            <person name="Goeker M."/>
        </authorList>
    </citation>
    <scope>NUCLEOTIDE SEQUENCE [LARGE SCALE GENOMIC DNA]</scope>
    <source>
        <strain evidence="1 2">DSM 19839</strain>
    </source>
</reference>
<proteinExistence type="predicted"/>
<dbReference type="Proteomes" id="UP000276282">
    <property type="component" value="Unassembled WGS sequence"/>
</dbReference>
<dbReference type="EMBL" id="RBLG01000002">
    <property type="protein sequence ID" value="RKS53288.1"/>
    <property type="molecule type" value="Genomic_DNA"/>
</dbReference>
<dbReference type="AlphaFoldDB" id="A0A495PV00"/>
<comment type="caution">
    <text evidence="1">The sequence shown here is derived from an EMBL/GenBank/DDBJ whole genome shotgun (WGS) entry which is preliminary data.</text>
</comment>
<dbReference type="Pfam" id="PF14060">
    <property type="entry name" value="DUF4252"/>
    <property type="match status" value="1"/>
</dbReference>
<gene>
    <name evidence="1" type="ORF">BC962_1538</name>
</gene>
<dbReference type="InterPro" id="IPR025348">
    <property type="entry name" value="DUF4252"/>
</dbReference>